<protein>
    <submittedName>
        <fullName evidence="2">Uncharacterized protein</fullName>
    </submittedName>
</protein>
<dbReference type="AlphaFoldDB" id="A0A9D1SRN6"/>
<evidence type="ECO:0000313" key="2">
    <source>
        <dbReference type="EMBL" id="HIU93248.1"/>
    </source>
</evidence>
<reference evidence="2" key="1">
    <citation type="submission" date="2020-10" db="EMBL/GenBank/DDBJ databases">
        <authorList>
            <person name="Gilroy R."/>
        </authorList>
    </citation>
    <scope>NUCLEOTIDE SEQUENCE</scope>
    <source>
        <strain evidence="2">CHK154-7741</strain>
    </source>
</reference>
<evidence type="ECO:0000313" key="3">
    <source>
        <dbReference type="Proteomes" id="UP000886748"/>
    </source>
</evidence>
<comment type="caution">
    <text evidence="2">The sequence shown here is derived from an EMBL/GenBank/DDBJ whole genome shotgun (WGS) entry which is preliminary data.</text>
</comment>
<keyword evidence="1" id="KW-0472">Membrane</keyword>
<feature type="transmembrane region" description="Helical" evidence="1">
    <location>
        <begin position="82"/>
        <end position="100"/>
    </location>
</feature>
<sequence>MDKKLVKLIKEQEKQNFPQKIREKLSKKKGFFLINAVCIIIALIIEFIISWIFKTDFNLDSLQILDKSDFEKSNEEALRPSSIIRTAIIITVCIIILIFAH</sequence>
<dbReference type="Proteomes" id="UP000886748">
    <property type="component" value="Unassembled WGS sequence"/>
</dbReference>
<accession>A0A9D1SRN6</accession>
<keyword evidence="1" id="KW-1133">Transmembrane helix</keyword>
<dbReference type="EMBL" id="DVOD01000064">
    <property type="protein sequence ID" value="HIU93248.1"/>
    <property type="molecule type" value="Genomic_DNA"/>
</dbReference>
<proteinExistence type="predicted"/>
<keyword evidence="1" id="KW-0812">Transmembrane</keyword>
<gene>
    <name evidence="2" type="ORF">IAD26_08980</name>
</gene>
<reference evidence="2" key="2">
    <citation type="journal article" date="2021" name="PeerJ">
        <title>Extensive microbial diversity within the chicken gut microbiome revealed by metagenomics and culture.</title>
        <authorList>
            <person name="Gilroy R."/>
            <person name="Ravi A."/>
            <person name="Getino M."/>
            <person name="Pursley I."/>
            <person name="Horton D.L."/>
            <person name="Alikhan N.F."/>
            <person name="Baker D."/>
            <person name="Gharbi K."/>
            <person name="Hall N."/>
            <person name="Watson M."/>
            <person name="Adriaenssens E.M."/>
            <person name="Foster-Nyarko E."/>
            <person name="Jarju S."/>
            <person name="Secka A."/>
            <person name="Antonio M."/>
            <person name="Oren A."/>
            <person name="Chaudhuri R.R."/>
            <person name="La Ragione R."/>
            <person name="Hildebrand F."/>
            <person name="Pallen M.J."/>
        </authorList>
    </citation>
    <scope>NUCLEOTIDE SEQUENCE</scope>
    <source>
        <strain evidence="2">CHK154-7741</strain>
    </source>
</reference>
<feature type="transmembrane region" description="Helical" evidence="1">
    <location>
        <begin position="30"/>
        <end position="53"/>
    </location>
</feature>
<organism evidence="2 3">
    <name type="scientific">Candidatus Limenecus avicola</name>
    <dbReference type="NCBI Taxonomy" id="2840847"/>
    <lineage>
        <taxon>Bacteria</taxon>
        <taxon>Bacillati</taxon>
        <taxon>Bacillota</taxon>
        <taxon>Clostridia</taxon>
        <taxon>Eubacteriales</taxon>
        <taxon>Clostridiaceae</taxon>
        <taxon>Clostridiaceae incertae sedis</taxon>
        <taxon>Candidatus Limenecus</taxon>
    </lineage>
</organism>
<name>A0A9D1SRN6_9CLOT</name>
<evidence type="ECO:0000256" key="1">
    <source>
        <dbReference type="SAM" id="Phobius"/>
    </source>
</evidence>